<dbReference type="InterPro" id="IPR044846">
    <property type="entry name" value="GH10"/>
</dbReference>
<comment type="caution">
    <text evidence="1">The sequence shown here is derived from an EMBL/GenBank/DDBJ whole genome shotgun (WGS) entry which is preliminary data.</text>
</comment>
<sequence>MNGIGLESHFSKLKFPLMKAIVDKLATLKLPIKLTETDTGYKLDTETQAIYLEQALREGFSHPAVDRIMLWTALHPFGFYQTCLKDYNLQNLLAGDVVEKLLKNGKTGR</sequence>
<proteinExistence type="predicted"/>
<dbReference type="Proteomes" id="UP000326939">
    <property type="component" value="Chromosome 9"/>
</dbReference>
<reference evidence="2" key="1">
    <citation type="journal article" date="2019" name="Gigascience">
        <title>De novo genome assembly of the endangered Acer yangbiense, a plant species with extremely small populations endemic to Yunnan Province, China.</title>
        <authorList>
            <person name="Yang J."/>
            <person name="Wariss H.M."/>
            <person name="Tao L."/>
            <person name="Zhang R."/>
            <person name="Yun Q."/>
            <person name="Hollingsworth P."/>
            <person name="Dao Z."/>
            <person name="Luo G."/>
            <person name="Guo H."/>
            <person name="Ma Y."/>
            <person name="Sun W."/>
        </authorList>
    </citation>
    <scope>NUCLEOTIDE SEQUENCE [LARGE SCALE GENOMIC DNA]</scope>
    <source>
        <strain evidence="2">cv. br00</strain>
    </source>
</reference>
<evidence type="ECO:0008006" key="3">
    <source>
        <dbReference type="Google" id="ProtNLM"/>
    </source>
</evidence>
<dbReference type="AlphaFoldDB" id="A0A5N5LFK7"/>
<dbReference type="PANTHER" id="PTHR31490:SF3">
    <property type="entry name" value="GLYCOSYL HYDROLASE FAMILY 10 PROTEIN"/>
    <property type="match status" value="1"/>
</dbReference>
<keyword evidence="2" id="KW-1185">Reference proteome</keyword>
<dbReference type="EMBL" id="VDCV01000009">
    <property type="protein sequence ID" value="KAB5541573.1"/>
    <property type="molecule type" value="Genomic_DNA"/>
</dbReference>
<dbReference type="GO" id="GO:0005975">
    <property type="term" value="P:carbohydrate metabolic process"/>
    <property type="evidence" value="ECO:0007669"/>
    <property type="project" value="InterPro"/>
</dbReference>
<evidence type="ECO:0000313" key="1">
    <source>
        <dbReference type="EMBL" id="KAB5541573.1"/>
    </source>
</evidence>
<dbReference type="SUPFAM" id="SSF51445">
    <property type="entry name" value="(Trans)glycosidases"/>
    <property type="match status" value="1"/>
</dbReference>
<dbReference type="PANTHER" id="PTHR31490">
    <property type="entry name" value="GLYCOSYL HYDROLASE"/>
    <property type="match status" value="1"/>
</dbReference>
<dbReference type="GO" id="GO:0004553">
    <property type="term" value="F:hydrolase activity, hydrolyzing O-glycosyl compounds"/>
    <property type="evidence" value="ECO:0007669"/>
    <property type="project" value="InterPro"/>
</dbReference>
<evidence type="ECO:0000313" key="2">
    <source>
        <dbReference type="Proteomes" id="UP000326939"/>
    </source>
</evidence>
<organism evidence="1 2">
    <name type="scientific">Salix brachista</name>
    <dbReference type="NCBI Taxonomy" id="2182728"/>
    <lineage>
        <taxon>Eukaryota</taxon>
        <taxon>Viridiplantae</taxon>
        <taxon>Streptophyta</taxon>
        <taxon>Embryophyta</taxon>
        <taxon>Tracheophyta</taxon>
        <taxon>Spermatophyta</taxon>
        <taxon>Magnoliopsida</taxon>
        <taxon>eudicotyledons</taxon>
        <taxon>Gunneridae</taxon>
        <taxon>Pentapetalae</taxon>
        <taxon>rosids</taxon>
        <taxon>fabids</taxon>
        <taxon>Malpighiales</taxon>
        <taxon>Salicaceae</taxon>
        <taxon>Saliceae</taxon>
        <taxon>Salix</taxon>
    </lineage>
</organism>
<dbReference type="Gene3D" id="3.20.20.80">
    <property type="entry name" value="Glycosidases"/>
    <property type="match status" value="1"/>
</dbReference>
<gene>
    <name evidence="1" type="ORF">DKX38_014547</name>
</gene>
<protein>
    <recommendedName>
        <fullName evidence="3">GH10 domain-containing protein</fullName>
    </recommendedName>
</protein>
<accession>A0A5N5LFK7</accession>
<dbReference type="InterPro" id="IPR017853">
    <property type="entry name" value="GH"/>
</dbReference>
<name>A0A5N5LFK7_9ROSI</name>